<evidence type="ECO:0000313" key="1">
    <source>
        <dbReference type="EMBL" id="APF41244.1"/>
    </source>
</evidence>
<dbReference type="KEGG" id="nae:BHE16_09860"/>
<dbReference type="Pfam" id="PF10604">
    <property type="entry name" value="Polyketide_cyc2"/>
    <property type="match status" value="1"/>
</dbReference>
<dbReference type="Gene3D" id="3.30.530.20">
    <property type="match status" value="1"/>
</dbReference>
<evidence type="ECO:0008006" key="3">
    <source>
        <dbReference type="Google" id="ProtNLM"/>
    </source>
</evidence>
<gene>
    <name evidence="1" type="ORF">BHE16_09860</name>
</gene>
<sequence length="142" mass="15831">MADVWEVISTPELLPEWNPAVSKLERQDKSKRRLVPGDRLDFVPQPPIMGSIHSATAPPAVVTEFRLERVFEWRQPQPGGGMTVRWDFEAVAAGTQVTQTVTLTGLGAKVFAETNGKPFAANFERNARMIPGLEDQARAYRQ</sequence>
<protein>
    <recommendedName>
        <fullName evidence="3">Polyketide cyclase</fullName>
    </recommendedName>
</protein>
<dbReference type="InterPro" id="IPR023393">
    <property type="entry name" value="START-like_dom_sf"/>
</dbReference>
<dbReference type="SUPFAM" id="SSF55961">
    <property type="entry name" value="Bet v1-like"/>
    <property type="match status" value="1"/>
</dbReference>
<keyword evidence="2" id="KW-1185">Reference proteome</keyword>
<dbReference type="STRING" id="556325.BHE16_09860"/>
<dbReference type="Proteomes" id="UP000183530">
    <property type="component" value="Chromosome"/>
</dbReference>
<dbReference type="AlphaFoldDB" id="A0A1L2ZPE0"/>
<proteinExistence type="predicted"/>
<reference evidence="1 2" key="1">
    <citation type="submission" date="2016-11" db="EMBL/GenBank/DDBJ databases">
        <title>Genome sequencing of Zhihengliuella aestuarii B18 antagonistic to Plasmodiophora brassicae.</title>
        <authorList>
            <person name="Luo Y."/>
        </authorList>
    </citation>
    <scope>NUCLEOTIDE SEQUENCE [LARGE SCALE GENOMIC DNA]</scope>
    <source>
        <strain evidence="1 2">B18</strain>
    </source>
</reference>
<name>A0A1L2ZPE0_9MICC</name>
<organism evidence="1 2">
    <name type="scientific">Neomicrococcus aestuarii</name>
    <dbReference type="NCBI Taxonomy" id="556325"/>
    <lineage>
        <taxon>Bacteria</taxon>
        <taxon>Bacillati</taxon>
        <taxon>Actinomycetota</taxon>
        <taxon>Actinomycetes</taxon>
        <taxon>Micrococcales</taxon>
        <taxon>Micrococcaceae</taxon>
        <taxon>Neomicrococcus</taxon>
    </lineage>
</organism>
<dbReference type="EMBL" id="CP018135">
    <property type="protein sequence ID" value="APF41244.1"/>
    <property type="molecule type" value="Genomic_DNA"/>
</dbReference>
<dbReference type="InterPro" id="IPR019587">
    <property type="entry name" value="Polyketide_cyclase/dehydratase"/>
</dbReference>
<accession>A0A1L2ZPE0</accession>
<evidence type="ECO:0000313" key="2">
    <source>
        <dbReference type="Proteomes" id="UP000183530"/>
    </source>
</evidence>